<feature type="domain" description="Histidine kinase" evidence="11">
    <location>
        <begin position="255"/>
        <end position="466"/>
    </location>
</feature>
<dbReference type="SMART" id="SM00062">
    <property type="entry name" value="PBPb"/>
    <property type="match status" value="1"/>
</dbReference>
<keyword evidence="15" id="KW-1185">Reference proteome</keyword>
<keyword evidence="6 13" id="KW-0418">Kinase</keyword>
<evidence type="ECO:0000256" key="8">
    <source>
        <dbReference type="ARBA" id="ARBA00023012"/>
    </source>
</evidence>
<keyword evidence="7" id="KW-0067">ATP-binding</keyword>
<dbReference type="CDD" id="cd00075">
    <property type="entry name" value="HATPase"/>
    <property type="match status" value="1"/>
</dbReference>
<reference evidence="12" key="3">
    <citation type="submission" date="2019-06" db="EMBL/GenBank/DDBJ databases">
        <title>A comparative analysis of the Nautiliaceae.</title>
        <authorList>
            <person name="Grosche A."/>
            <person name="Smedile F."/>
            <person name="Vetriani C."/>
        </authorList>
    </citation>
    <scope>NUCLEOTIDE SEQUENCE</scope>
    <source>
        <strain evidence="12">TB6</strain>
    </source>
</reference>
<reference evidence="13 14" key="2">
    <citation type="submission" date="2018-11" db="EMBL/GenBank/DDBJ databases">
        <title>Genomic Encyclopedia of Type Strains, Phase IV (KMG-IV): sequencing the most valuable type-strain genomes for metagenomic binning, comparative biology and taxonomic classification.</title>
        <authorList>
            <person name="Goeker M."/>
        </authorList>
    </citation>
    <scope>NUCLEOTIDE SEQUENCE [LARGE SCALE GENOMIC DNA]</scope>
    <source>
        <strain evidence="13 14">DSM 27783</strain>
    </source>
</reference>
<evidence type="ECO:0000256" key="9">
    <source>
        <dbReference type="SAM" id="Coils"/>
    </source>
</evidence>
<feature type="coiled-coil region" evidence="9">
    <location>
        <begin position="221"/>
        <end position="251"/>
    </location>
</feature>
<evidence type="ECO:0000313" key="14">
    <source>
        <dbReference type="Proteomes" id="UP000272781"/>
    </source>
</evidence>
<keyword evidence="10" id="KW-1133">Transmembrane helix</keyword>
<comment type="catalytic activity">
    <reaction evidence="1">
        <text>ATP + protein L-histidine = ADP + protein N-phospho-L-histidine.</text>
        <dbReference type="EC" id="2.7.13.3"/>
    </reaction>
</comment>
<dbReference type="GO" id="GO:0005524">
    <property type="term" value="F:ATP binding"/>
    <property type="evidence" value="ECO:0007669"/>
    <property type="project" value="UniProtKB-KW"/>
</dbReference>
<evidence type="ECO:0000256" key="6">
    <source>
        <dbReference type="ARBA" id="ARBA00022777"/>
    </source>
</evidence>
<dbReference type="InterPro" id="IPR036890">
    <property type="entry name" value="HATPase_C_sf"/>
</dbReference>
<dbReference type="Pfam" id="PF00497">
    <property type="entry name" value="SBP_bac_3"/>
    <property type="match status" value="1"/>
</dbReference>
<keyword evidence="9" id="KW-0175">Coiled coil</keyword>
<keyword evidence="8" id="KW-0902">Two-component regulatory system</keyword>
<dbReference type="SMART" id="SM00387">
    <property type="entry name" value="HATPase_c"/>
    <property type="match status" value="1"/>
</dbReference>
<dbReference type="SUPFAM" id="SSF53850">
    <property type="entry name" value="Periplasmic binding protein-like II"/>
    <property type="match status" value="1"/>
</dbReference>
<dbReference type="SUPFAM" id="SSF47384">
    <property type="entry name" value="Homodimeric domain of signal transducing histidine kinase"/>
    <property type="match status" value="1"/>
</dbReference>
<dbReference type="EC" id="2.7.13.3" evidence="2"/>
<proteinExistence type="predicted"/>
<evidence type="ECO:0000256" key="4">
    <source>
        <dbReference type="ARBA" id="ARBA00022679"/>
    </source>
</evidence>
<evidence type="ECO:0000313" key="12">
    <source>
        <dbReference type="EMBL" id="QCI28838.1"/>
    </source>
</evidence>
<dbReference type="InterPro" id="IPR004358">
    <property type="entry name" value="Sig_transdc_His_kin-like_C"/>
</dbReference>
<evidence type="ECO:0000313" key="13">
    <source>
        <dbReference type="EMBL" id="ROR39425.1"/>
    </source>
</evidence>
<evidence type="ECO:0000256" key="1">
    <source>
        <dbReference type="ARBA" id="ARBA00000085"/>
    </source>
</evidence>
<keyword evidence="4" id="KW-0808">Transferase</keyword>
<dbReference type="EMBL" id="CP027432">
    <property type="protein sequence ID" value="QCI28838.1"/>
    <property type="molecule type" value="Genomic_DNA"/>
</dbReference>
<dbReference type="GO" id="GO:0000155">
    <property type="term" value="F:phosphorelay sensor kinase activity"/>
    <property type="evidence" value="ECO:0007669"/>
    <property type="project" value="InterPro"/>
</dbReference>
<gene>
    <name evidence="12" type="ORF">C6V80_07605</name>
    <name evidence="13" type="ORF">EDC58_1365</name>
</gene>
<feature type="transmembrane region" description="Helical" evidence="10">
    <location>
        <begin position="199"/>
        <end position="217"/>
    </location>
</feature>
<dbReference type="Gene3D" id="1.10.287.130">
    <property type="match status" value="1"/>
</dbReference>
<dbReference type="PROSITE" id="PS50109">
    <property type="entry name" value="HIS_KIN"/>
    <property type="match status" value="1"/>
</dbReference>
<evidence type="ECO:0000256" key="7">
    <source>
        <dbReference type="ARBA" id="ARBA00022840"/>
    </source>
</evidence>
<dbReference type="EMBL" id="RJVK01000003">
    <property type="protein sequence ID" value="ROR39425.1"/>
    <property type="molecule type" value="Genomic_DNA"/>
</dbReference>
<dbReference type="Proteomes" id="UP000298805">
    <property type="component" value="Chromosome"/>
</dbReference>
<dbReference type="InterPro" id="IPR003594">
    <property type="entry name" value="HATPase_dom"/>
</dbReference>
<name>A0AAJ4UXF9_9BACT</name>
<reference evidence="15" key="1">
    <citation type="submission" date="2018-03" db="EMBL/GenBank/DDBJ databases">
        <title>A comparative analysis of the Nautiliaceae.</title>
        <authorList>
            <person name="Grosche A."/>
            <person name="Smedile F."/>
            <person name="Vetriani C."/>
        </authorList>
    </citation>
    <scope>NUCLEOTIDE SEQUENCE [LARGE SCALE GENOMIC DNA]</scope>
    <source>
        <strain evidence="15">TB6</strain>
    </source>
</reference>
<dbReference type="SMART" id="SM00388">
    <property type="entry name" value="HisKA"/>
    <property type="match status" value="1"/>
</dbReference>
<evidence type="ECO:0000256" key="5">
    <source>
        <dbReference type="ARBA" id="ARBA00022741"/>
    </source>
</evidence>
<dbReference type="InterPro" id="IPR003661">
    <property type="entry name" value="HisK_dim/P_dom"/>
</dbReference>
<dbReference type="PRINTS" id="PR00344">
    <property type="entry name" value="BCTRLSENSOR"/>
</dbReference>
<dbReference type="SUPFAM" id="SSF55874">
    <property type="entry name" value="ATPase domain of HSP90 chaperone/DNA topoisomerase II/histidine kinase"/>
    <property type="match status" value="1"/>
</dbReference>
<keyword evidence="10" id="KW-0472">Membrane</keyword>
<evidence type="ECO:0000256" key="10">
    <source>
        <dbReference type="SAM" id="Phobius"/>
    </source>
</evidence>
<evidence type="ECO:0000256" key="3">
    <source>
        <dbReference type="ARBA" id="ARBA00022553"/>
    </source>
</evidence>
<dbReference type="AlphaFoldDB" id="A0AAJ4UXF9"/>
<evidence type="ECO:0000256" key="2">
    <source>
        <dbReference type="ARBA" id="ARBA00012438"/>
    </source>
</evidence>
<dbReference type="InterPro" id="IPR036097">
    <property type="entry name" value="HisK_dim/P_sf"/>
</dbReference>
<sequence>MENKLHVKFKYVYYHTWCDLINSAKKGEIDIVFAAQKTPSRLNYLHFTDTVLIQQNMVLENINAKKINSIKELFGKKVAVTKGSAISEYLQAKYPQIRLIQTHSELEALKLLNSKKVSAAIAETVRANYYIQKHNLNDIFPAFNLNYNYYLKIATNIKEPVLNIIISKALNSIPQDKMKALKLKWGYIKEKIVIFDKKTMIFIALLFTIIIAFLIYLHTINRKLKREILKKEQALKRLKRLRDSKLNQINQAISIIAHQWKQPLSTLKALNELLIKEYKLGKLDEKALKQYETNSKKQIEYMINTINDFKEIFKIKENKKTFNLKEIIDLAIDECQAELQKSNIKIKLNTRNITLKGYPNTLKQLLINLISNAKDALNQKNPKNKEIKISLKQDDFITIEIEDNAGGIPIEIIDKIFEPYFTTKKEGTGLGLYMTKIILEEKMNATIDVENTKKGAKFTIKIKPRSEE</sequence>
<dbReference type="PANTHER" id="PTHR43065:SF46">
    <property type="entry name" value="C4-DICARBOXYLATE TRANSPORT SENSOR PROTEIN DCTB"/>
    <property type="match status" value="1"/>
</dbReference>
<protein>
    <recommendedName>
        <fullName evidence="2">histidine kinase</fullName>
        <ecNumber evidence="2">2.7.13.3</ecNumber>
    </recommendedName>
</protein>
<dbReference type="Gene3D" id="3.40.190.10">
    <property type="entry name" value="Periplasmic binding protein-like II"/>
    <property type="match status" value="2"/>
</dbReference>
<dbReference type="CDD" id="cd00082">
    <property type="entry name" value="HisKA"/>
    <property type="match status" value="1"/>
</dbReference>
<keyword evidence="3" id="KW-0597">Phosphoprotein</keyword>
<evidence type="ECO:0000313" key="15">
    <source>
        <dbReference type="Proteomes" id="UP000298805"/>
    </source>
</evidence>
<dbReference type="CDD" id="cd01007">
    <property type="entry name" value="PBP2_BvgS_HisK_like"/>
    <property type="match status" value="1"/>
</dbReference>
<accession>A0AAJ4UXF9</accession>
<dbReference type="Pfam" id="PF02518">
    <property type="entry name" value="HATPase_c"/>
    <property type="match status" value="1"/>
</dbReference>
<dbReference type="InterPro" id="IPR001638">
    <property type="entry name" value="Solute-binding_3/MltF_N"/>
</dbReference>
<keyword evidence="5" id="KW-0547">Nucleotide-binding</keyword>
<dbReference type="InterPro" id="IPR005467">
    <property type="entry name" value="His_kinase_dom"/>
</dbReference>
<organism evidence="13 14">
    <name type="scientific">Caminibacter pacificus</name>
    <dbReference type="NCBI Taxonomy" id="1424653"/>
    <lineage>
        <taxon>Bacteria</taxon>
        <taxon>Pseudomonadati</taxon>
        <taxon>Campylobacterota</taxon>
        <taxon>Epsilonproteobacteria</taxon>
        <taxon>Nautiliales</taxon>
        <taxon>Nautiliaceae</taxon>
        <taxon>Caminibacter</taxon>
    </lineage>
</organism>
<keyword evidence="10" id="KW-0812">Transmembrane</keyword>
<dbReference type="Gene3D" id="3.30.565.10">
    <property type="entry name" value="Histidine kinase-like ATPase, C-terminal domain"/>
    <property type="match status" value="1"/>
</dbReference>
<dbReference type="Proteomes" id="UP000272781">
    <property type="component" value="Unassembled WGS sequence"/>
</dbReference>
<evidence type="ECO:0000259" key="11">
    <source>
        <dbReference type="PROSITE" id="PS50109"/>
    </source>
</evidence>
<dbReference type="PANTHER" id="PTHR43065">
    <property type="entry name" value="SENSOR HISTIDINE KINASE"/>
    <property type="match status" value="1"/>
</dbReference>